<dbReference type="Gramene" id="OE9A051982T1">
    <property type="protein sequence ID" value="OE9A051982C1"/>
    <property type="gene ID" value="OE9A051982"/>
</dbReference>
<evidence type="ECO:0000313" key="1">
    <source>
        <dbReference type="EMBL" id="CAA2983675.1"/>
    </source>
</evidence>
<dbReference type="EMBL" id="CACTIH010003739">
    <property type="protein sequence ID" value="CAA2983675.1"/>
    <property type="molecule type" value="Genomic_DNA"/>
</dbReference>
<dbReference type="Gene3D" id="3.80.10.10">
    <property type="entry name" value="Ribonuclease Inhibitor"/>
    <property type="match status" value="1"/>
</dbReference>
<sequence>MQIFQINMTTDTTPTINDHLSEAILSNIIVVVSDIRSRNSVALVYHKWLLLECATRTILTLCGNIRQLYMVPTSFRSIPHLDLSMLSPWGYSFTSSSADHAIIAHLLRHAFPAFTSLTLHARNSSTLQLLAPLWPNLKQVKLVRWHQRPQLATTGEEFEILFQKCKSLCSLDLSLFYCWADDVHLALKSNPLISSNLTCLNLFNPSFSKGFKSDEIREITRVNPSLKEFRAACIFDPRYTRYVGDDGLVSIAMNCPKLAILYLADTSALSNLRRDPEREGFTDSGPTLELLHPKCPKLKQLKLGQFHGIFVQGLQEDHDERNEDLCASASTNIGGG</sequence>
<comment type="caution">
    <text evidence="1">The sequence shown here is derived from an EMBL/GenBank/DDBJ whole genome shotgun (WGS) entry which is preliminary data.</text>
</comment>
<dbReference type="Proteomes" id="UP000594638">
    <property type="component" value="Unassembled WGS sequence"/>
</dbReference>
<dbReference type="SUPFAM" id="SSF52047">
    <property type="entry name" value="RNI-like"/>
    <property type="match status" value="1"/>
</dbReference>
<evidence type="ECO:0000313" key="2">
    <source>
        <dbReference type="Proteomes" id="UP000594638"/>
    </source>
</evidence>
<reference evidence="1 2" key="1">
    <citation type="submission" date="2019-12" db="EMBL/GenBank/DDBJ databases">
        <authorList>
            <person name="Alioto T."/>
            <person name="Alioto T."/>
            <person name="Gomez Garrido J."/>
        </authorList>
    </citation>
    <scope>NUCLEOTIDE SEQUENCE [LARGE SCALE GENOMIC DNA]</scope>
</reference>
<proteinExistence type="predicted"/>
<dbReference type="OrthoDB" id="1722893at2759"/>
<dbReference type="InterPro" id="IPR032675">
    <property type="entry name" value="LRR_dom_sf"/>
</dbReference>
<organism evidence="1 2">
    <name type="scientific">Olea europaea subsp. europaea</name>
    <dbReference type="NCBI Taxonomy" id="158383"/>
    <lineage>
        <taxon>Eukaryota</taxon>
        <taxon>Viridiplantae</taxon>
        <taxon>Streptophyta</taxon>
        <taxon>Embryophyta</taxon>
        <taxon>Tracheophyta</taxon>
        <taxon>Spermatophyta</taxon>
        <taxon>Magnoliopsida</taxon>
        <taxon>eudicotyledons</taxon>
        <taxon>Gunneridae</taxon>
        <taxon>Pentapetalae</taxon>
        <taxon>asterids</taxon>
        <taxon>lamiids</taxon>
        <taxon>Lamiales</taxon>
        <taxon>Oleaceae</taxon>
        <taxon>Oleeae</taxon>
        <taxon>Olea</taxon>
    </lineage>
</organism>
<protein>
    <submittedName>
        <fullName evidence="1">Uncharacterized protein</fullName>
    </submittedName>
</protein>
<accession>A0A8S0RUE4</accession>
<dbReference type="AlphaFoldDB" id="A0A8S0RUE4"/>
<keyword evidence="2" id="KW-1185">Reference proteome</keyword>
<gene>
    <name evidence="1" type="ORF">OLEA9_A051982</name>
</gene>
<name>A0A8S0RUE4_OLEEU</name>